<dbReference type="Pfam" id="PF02223">
    <property type="entry name" value="Thymidylate_kin"/>
    <property type="match status" value="1"/>
</dbReference>
<protein>
    <recommendedName>
        <fullName evidence="2">Thymidylate kinase-like domain-containing protein</fullName>
    </recommendedName>
</protein>
<feature type="domain" description="Thymidylate kinase-like" evidence="2">
    <location>
        <begin position="90"/>
        <end position="246"/>
    </location>
</feature>
<organism evidence="3 4">
    <name type="scientific">Eiseniibacteriota bacterium</name>
    <dbReference type="NCBI Taxonomy" id="2212470"/>
    <lineage>
        <taxon>Bacteria</taxon>
        <taxon>Candidatus Eiseniibacteriota</taxon>
    </lineage>
</organism>
<dbReference type="EMBL" id="VBOT01000200">
    <property type="protein sequence ID" value="TMQ47113.1"/>
    <property type="molecule type" value="Genomic_DNA"/>
</dbReference>
<gene>
    <name evidence="3" type="ORF">E6K73_14115</name>
</gene>
<dbReference type="Gene3D" id="3.40.50.300">
    <property type="entry name" value="P-loop containing nucleotide triphosphate hydrolases"/>
    <property type="match status" value="1"/>
</dbReference>
<evidence type="ECO:0000259" key="2">
    <source>
        <dbReference type="Pfam" id="PF02223"/>
    </source>
</evidence>
<dbReference type="SUPFAM" id="SSF52540">
    <property type="entry name" value="P-loop containing nucleoside triphosphate hydrolases"/>
    <property type="match status" value="1"/>
</dbReference>
<dbReference type="AlphaFoldDB" id="A0A538S6V7"/>
<comment type="caution">
    <text evidence="3">The sequence shown here is derived from an EMBL/GenBank/DDBJ whole genome shotgun (WGS) entry which is preliminary data.</text>
</comment>
<evidence type="ECO:0000313" key="4">
    <source>
        <dbReference type="Proteomes" id="UP000320184"/>
    </source>
</evidence>
<proteinExistence type="predicted"/>
<reference evidence="3 4" key="1">
    <citation type="journal article" date="2019" name="Nat. Microbiol.">
        <title>Mediterranean grassland soil C-N compound turnover is dependent on rainfall and depth, and is mediated by genomically divergent microorganisms.</title>
        <authorList>
            <person name="Diamond S."/>
            <person name="Andeer P.F."/>
            <person name="Li Z."/>
            <person name="Crits-Christoph A."/>
            <person name="Burstein D."/>
            <person name="Anantharaman K."/>
            <person name="Lane K.R."/>
            <person name="Thomas B.C."/>
            <person name="Pan C."/>
            <person name="Northen T.R."/>
            <person name="Banfield J.F."/>
        </authorList>
    </citation>
    <scope>NUCLEOTIDE SEQUENCE [LARGE SCALE GENOMIC DNA]</scope>
    <source>
        <strain evidence="3">WS_3</strain>
    </source>
</reference>
<name>A0A538S6V7_UNCEI</name>
<accession>A0A538S6V7</accession>
<dbReference type="InterPro" id="IPR027417">
    <property type="entry name" value="P-loop_NTPase"/>
</dbReference>
<evidence type="ECO:0000313" key="3">
    <source>
        <dbReference type="EMBL" id="TMQ47113.1"/>
    </source>
</evidence>
<feature type="region of interest" description="Disordered" evidence="1">
    <location>
        <begin position="288"/>
        <end position="310"/>
    </location>
</feature>
<dbReference type="InterPro" id="IPR039430">
    <property type="entry name" value="Thymidylate_kin-like_dom"/>
</dbReference>
<dbReference type="Proteomes" id="UP000320184">
    <property type="component" value="Unassembled WGS sequence"/>
</dbReference>
<sequence length="310" mass="34794">MDCDPARRAAAATRFQQALGGALGWPELSDTIVAGTWDRLLAKRRRLALEIFRRDPAGCARLWLVGHGARLVRPLLVLFGRKGFSVALMGPDGAGKTTLARALAADPQIRARVVYMGSNVSQSTLGLRSTGWIERQRKSPGRGNARLVRPLAYGNRLLEQAYRSLGALALRLRGRFVVFDRHPYELLVSETPKGRGARWRRRLLRMASPRPDLVLVLDVPPEVLRARKQEHSLEWLARQRERYRSLRLAVRGAVLLDTSDSEEGTVRLATEMIWNRYRRRVAHFHTLERDGSGAGRRTNGTAPSQEEVGS</sequence>
<evidence type="ECO:0000256" key="1">
    <source>
        <dbReference type="SAM" id="MobiDB-lite"/>
    </source>
</evidence>